<dbReference type="Gene3D" id="3.30.160.100">
    <property type="entry name" value="Ribosome hibernation promotion factor-like"/>
    <property type="match status" value="1"/>
</dbReference>
<keyword evidence="2" id="KW-1185">Reference proteome</keyword>
<dbReference type="STRING" id="1232681.ADIS_3872"/>
<evidence type="ECO:0000313" key="2">
    <source>
        <dbReference type="Proteomes" id="UP000013909"/>
    </source>
</evidence>
<evidence type="ECO:0000313" key="1">
    <source>
        <dbReference type="EMBL" id="EON75652.1"/>
    </source>
</evidence>
<dbReference type="InterPro" id="IPR003489">
    <property type="entry name" value="RHF/RaiA"/>
</dbReference>
<accession>R7ZNK2</accession>
<organism evidence="1 2">
    <name type="scientific">Lunatimonas lonarensis</name>
    <dbReference type="NCBI Taxonomy" id="1232681"/>
    <lineage>
        <taxon>Bacteria</taxon>
        <taxon>Pseudomonadati</taxon>
        <taxon>Bacteroidota</taxon>
        <taxon>Cytophagia</taxon>
        <taxon>Cytophagales</taxon>
        <taxon>Cyclobacteriaceae</taxon>
    </lineage>
</organism>
<name>R7ZNK2_9BACT</name>
<sequence>MKLQMHSIHFDADQKLLQFIQKKADKLETYYDQIIDGEVFLRLDKNDRSENKIVEVKLNVPGKQLFAKNQSDSFEAAADEAIEGLRRQIKKHKEKLILAKQ</sequence>
<dbReference type="OrthoDB" id="9808702at2"/>
<dbReference type="AlphaFoldDB" id="R7ZNK2"/>
<dbReference type="RefSeq" id="WP_010855999.1">
    <property type="nucleotide sequence ID" value="NZ_AQHR01000101.1"/>
</dbReference>
<dbReference type="PATRIC" id="fig|1288963.3.peg.3865"/>
<dbReference type="SUPFAM" id="SSF69754">
    <property type="entry name" value="Ribosome binding protein Y (YfiA homologue)"/>
    <property type="match status" value="1"/>
</dbReference>
<dbReference type="Proteomes" id="UP000013909">
    <property type="component" value="Unassembled WGS sequence"/>
</dbReference>
<dbReference type="EMBL" id="AQHR01000101">
    <property type="protein sequence ID" value="EON75652.1"/>
    <property type="molecule type" value="Genomic_DNA"/>
</dbReference>
<dbReference type="CDD" id="cd00552">
    <property type="entry name" value="RaiA"/>
    <property type="match status" value="1"/>
</dbReference>
<reference evidence="1 2" key="1">
    <citation type="submission" date="2013-02" db="EMBL/GenBank/DDBJ databases">
        <title>A novel strain isolated from Lonar lake, Maharashtra, India.</title>
        <authorList>
            <person name="Singh A."/>
        </authorList>
    </citation>
    <scope>NUCLEOTIDE SEQUENCE [LARGE SCALE GENOMIC DNA]</scope>
    <source>
        <strain evidence="1 2">AK24</strain>
    </source>
</reference>
<dbReference type="Pfam" id="PF02482">
    <property type="entry name" value="Ribosomal_S30AE"/>
    <property type="match status" value="1"/>
</dbReference>
<dbReference type="InterPro" id="IPR036567">
    <property type="entry name" value="RHF-like"/>
</dbReference>
<comment type="caution">
    <text evidence="1">The sequence shown here is derived from an EMBL/GenBank/DDBJ whole genome shotgun (WGS) entry which is preliminary data.</text>
</comment>
<gene>
    <name evidence="1" type="ORF">ADIS_3872</name>
</gene>
<dbReference type="NCBIfam" id="TIGR00741">
    <property type="entry name" value="yfiA"/>
    <property type="match status" value="1"/>
</dbReference>
<protein>
    <submittedName>
        <fullName evidence="1">Ribosome hibernation protein YhbH</fullName>
    </submittedName>
</protein>
<proteinExistence type="predicted"/>